<dbReference type="InterPro" id="IPR027417">
    <property type="entry name" value="P-loop_NTPase"/>
</dbReference>
<sequence>MTTPQHAAFSGQPPGVTANGTPAIRFAGVHKNYLSHGESVPAVKPMDLAIGQGEFFSLLGPSGCGKTTTMRMIAGFEEPSGGKVYLDGQDVTGVAPNKRDVNMVFQSYALFPHLNTYQNVAFGLERKKVGKADIKRRVGEMLDIVSLTGMEKRQPREMSGGQQQRVALARALVNHPRALLLDEPLGALDLKLRQQMQIELKRIQREVGITFVYVTHDQGEALTMSDRIAVMNAGVIEQLGSPREIYERPATRFVAGFIGTSNLVDGHVDRCENGHALLSYTAQDRVVVPVGSSVRPGDKIEVSVRPEKIDLHRGVPPVASTGGSVLSGVVNEVVYHGTSTNYTVATAAGADFTVFDQNASNAEDLADRGDRVFLTWAPQHSYMIGV</sequence>
<dbReference type="Proteomes" id="UP000598174">
    <property type="component" value="Unassembled WGS sequence"/>
</dbReference>
<dbReference type="AlphaFoldDB" id="A0A919J5A7"/>
<evidence type="ECO:0000259" key="8">
    <source>
        <dbReference type="PROSITE" id="PS50893"/>
    </source>
</evidence>
<keyword evidence="2 7" id="KW-1003">Cell membrane</keyword>
<dbReference type="SMART" id="SM00382">
    <property type="entry name" value="AAA"/>
    <property type="match status" value="1"/>
</dbReference>
<dbReference type="Gene3D" id="2.40.50.100">
    <property type="match status" value="1"/>
</dbReference>
<dbReference type="GO" id="GO:0016887">
    <property type="term" value="F:ATP hydrolysis activity"/>
    <property type="evidence" value="ECO:0007669"/>
    <property type="project" value="InterPro"/>
</dbReference>
<feature type="domain" description="ABC transporter" evidence="8">
    <location>
        <begin position="24"/>
        <end position="258"/>
    </location>
</feature>
<evidence type="ECO:0000256" key="7">
    <source>
        <dbReference type="RuleBase" id="RU364083"/>
    </source>
</evidence>
<evidence type="ECO:0000313" key="9">
    <source>
        <dbReference type="EMBL" id="GIE12834.1"/>
    </source>
</evidence>
<organism evidence="9 10">
    <name type="scientific">Paractinoplanes ferrugineus</name>
    <dbReference type="NCBI Taxonomy" id="113564"/>
    <lineage>
        <taxon>Bacteria</taxon>
        <taxon>Bacillati</taxon>
        <taxon>Actinomycetota</taxon>
        <taxon>Actinomycetes</taxon>
        <taxon>Micromonosporales</taxon>
        <taxon>Micromonosporaceae</taxon>
        <taxon>Paractinoplanes</taxon>
    </lineage>
</organism>
<keyword evidence="10" id="KW-1185">Reference proteome</keyword>
<dbReference type="GO" id="GO:0043190">
    <property type="term" value="C:ATP-binding cassette (ABC) transporter complex"/>
    <property type="evidence" value="ECO:0007669"/>
    <property type="project" value="InterPro"/>
</dbReference>
<dbReference type="GO" id="GO:0015594">
    <property type="term" value="F:ABC-type putrescine transporter activity"/>
    <property type="evidence" value="ECO:0007669"/>
    <property type="project" value="InterPro"/>
</dbReference>
<dbReference type="InterPro" id="IPR017871">
    <property type="entry name" value="ABC_transporter-like_CS"/>
</dbReference>
<protein>
    <recommendedName>
        <fullName evidence="7">Spermidine/putrescine import ATP-binding protein PotA</fullName>
        <ecNumber evidence="7">7.6.2.11</ecNumber>
    </recommendedName>
</protein>
<comment type="function">
    <text evidence="7">Part of the ABC transporter complex PotABCD involved in spermidine/putrescine import. Responsible for energy coupling to the transport system.</text>
</comment>
<evidence type="ECO:0000313" key="10">
    <source>
        <dbReference type="Proteomes" id="UP000598174"/>
    </source>
</evidence>
<dbReference type="InterPro" id="IPR005893">
    <property type="entry name" value="PotA-like"/>
</dbReference>
<comment type="caution">
    <text evidence="9">The sequence shown here is derived from an EMBL/GenBank/DDBJ whole genome shotgun (WGS) entry which is preliminary data.</text>
</comment>
<dbReference type="EC" id="7.6.2.11" evidence="7"/>
<dbReference type="InterPro" id="IPR013611">
    <property type="entry name" value="Transp-assoc_OB_typ2"/>
</dbReference>
<evidence type="ECO:0000256" key="4">
    <source>
        <dbReference type="ARBA" id="ARBA00022840"/>
    </source>
</evidence>
<dbReference type="SUPFAM" id="SSF52540">
    <property type="entry name" value="P-loop containing nucleoside triphosphate hydrolases"/>
    <property type="match status" value="1"/>
</dbReference>
<evidence type="ECO:0000256" key="5">
    <source>
        <dbReference type="ARBA" id="ARBA00022967"/>
    </source>
</evidence>
<comment type="similarity">
    <text evidence="7">Belongs to the ABC transporter superfamily. Spermidine/putrescine importer (TC 3.A.1.11.1) family.</text>
</comment>
<dbReference type="NCBIfam" id="TIGR01187">
    <property type="entry name" value="potA"/>
    <property type="match status" value="1"/>
</dbReference>
<dbReference type="EMBL" id="BOMM01000043">
    <property type="protein sequence ID" value="GIE12834.1"/>
    <property type="molecule type" value="Genomic_DNA"/>
</dbReference>
<evidence type="ECO:0000256" key="3">
    <source>
        <dbReference type="ARBA" id="ARBA00022741"/>
    </source>
</evidence>
<name>A0A919J5A7_9ACTN</name>
<dbReference type="FunFam" id="3.40.50.300:FF:000042">
    <property type="entry name" value="Maltose/maltodextrin ABC transporter, ATP-binding protein"/>
    <property type="match status" value="1"/>
</dbReference>
<dbReference type="SUPFAM" id="SSF50331">
    <property type="entry name" value="MOP-like"/>
    <property type="match status" value="1"/>
</dbReference>
<accession>A0A919J5A7</accession>
<evidence type="ECO:0000256" key="6">
    <source>
        <dbReference type="ARBA" id="ARBA00023136"/>
    </source>
</evidence>
<evidence type="ECO:0000256" key="1">
    <source>
        <dbReference type="ARBA" id="ARBA00022448"/>
    </source>
</evidence>
<comment type="subunit">
    <text evidence="7">The complex is composed of two ATP-binding proteins (PotA), two transmembrane proteins (PotB and PotC) and a solute-binding protein (PotD).</text>
</comment>
<proteinExistence type="inferred from homology"/>
<dbReference type="Gene3D" id="3.40.50.300">
    <property type="entry name" value="P-loop containing nucleotide triphosphate hydrolases"/>
    <property type="match status" value="1"/>
</dbReference>
<dbReference type="InterPro" id="IPR050093">
    <property type="entry name" value="ABC_SmlMolc_Importer"/>
</dbReference>
<gene>
    <name evidence="7" type="primary">potA</name>
    <name evidence="9" type="ORF">Afe05nite_46740</name>
</gene>
<keyword evidence="4 7" id="KW-0067">ATP-binding</keyword>
<evidence type="ECO:0000256" key="2">
    <source>
        <dbReference type="ARBA" id="ARBA00022475"/>
    </source>
</evidence>
<keyword evidence="5 7" id="KW-1278">Translocase</keyword>
<reference evidence="9" key="1">
    <citation type="submission" date="2021-01" db="EMBL/GenBank/DDBJ databases">
        <title>Whole genome shotgun sequence of Actinoplanes ferrugineus NBRC 15555.</title>
        <authorList>
            <person name="Komaki H."/>
            <person name="Tamura T."/>
        </authorList>
    </citation>
    <scope>NUCLEOTIDE SEQUENCE</scope>
    <source>
        <strain evidence="9">NBRC 15555</strain>
    </source>
</reference>
<dbReference type="InterPro" id="IPR017879">
    <property type="entry name" value="PotA_ATP-bd"/>
</dbReference>
<dbReference type="PROSITE" id="PS50893">
    <property type="entry name" value="ABC_TRANSPORTER_2"/>
    <property type="match status" value="1"/>
</dbReference>
<dbReference type="InterPro" id="IPR003593">
    <property type="entry name" value="AAA+_ATPase"/>
</dbReference>
<dbReference type="InterPro" id="IPR003439">
    <property type="entry name" value="ABC_transporter-like_ATP-bd"/>
</dbReference>
<dbReference type="Pfam" id="PF08402">
    <property type="entry name" value="TOBE_2"/>
    <property type="match status" value="1"/>
</dbReference>
<comment type="catalytic activity">
    <reaction evidence="7">
        <text>ATP + H2O + polyamine-[polyamine-binding protein]Side 1 = ADP + phosphate + polyamineSide 2 + [polyamine-binding protein]Side 1.</text>
        <dbReference type="EC" id="7.6.2.11"/>
    </reaction>
</comment>
<dbReference type="CDD" id="cd03300">
    <property type="entry name" value="ABC_PotA_N"/>
    <property type="match status" value="1"/>
</dbReference>
<dbReference type="InterPro" id="IPR008995">
    <property type="entry name" value="Mo/tungstate-bd_C_term_dom"/>
</dbReference>
<dbReference type="Pfam" id="PF00005">
    <property type="entry name" value="ABC_tran"/>
    <property type="match status" value="1"/>
</dbReference>
<dbReference type="GO" id="GO:0005524">
    <property type="term" value="F:ATP binding"/>
    <property type="evidence" value="ECO:0007669"/>
    <property type="project" value="UniProtKB-KW"/>
</dbReference>
<keyword evidence="3 7" id="KW-0547">Nucleotide-binding</keyword>
<keyword evidence="1 7" id="KW-0813">Transport</keyword>
<dbReference type="PANTHER" id="PTHR42781:SF4">
    <property type="entry name" value="SPERMIDINE_PUTRESCINE IMPORT ATP-BINDING PROTEIN POTA"/>
    <property type="match status" value="1"/>
</dbReference>
<keyword evidence="6 7" id="KW-0472">Membrane</keyword>
<dbReference type="PROSITE" id="PS00211">
    <property type="entry name" value="ABC_TRANSPORTER_1"/>
    <property type="match status" value="1"/>
</dbReference>
<dbReference type="RefSeq" id="WP_203819300.1">
    <property type="nucleotide sequence ID" value="NZ_BAAABP010000063.1"/>
</dbReference>
<dbReference type="PANTHER" id="PTHR42781">
    <property type="entry name" value="SPERMIDINE/PUTRESCINE IMPORT ATP-BINDING PROTEIN POTA"/>
    <property type="match status" value="1"/>
</dbReference>